<proteinExistence type="predicted"/>
<protein>
    <submittedName>
        <fullName evidence="1">Uncharacterized protein</fullName>
    </submittedName>
</protein>
<accession>A0A919ERP3</accession>
<name>A0A919ERP3_STRFL</name>
<dbReference type="AlphaFoldDB" id="A0A919ERP3"/>
<reference evidence="1" key="1">
    <citation type="journal article" date="2014" name="Int. J. Syst. Evol. Microbiol.">
        <title>Complete genome sequence of Corynebacterium casei LMG S-19264T (=DSM 44701T), isolated from a smear-ripened cheese.</title>
        <authorList>
            <consortium name="US DOE Joint Genome Institute (JGI-PGF)"/>
            <person name="Walter F."/>
            <person name="Albersmeier A."/>
            <person name="Kalinowski J."/>
            <person name="Ruckert C."/>
        </authorList>
    </citation>
    <scope>NUCLEOTIDE SEQUENCE</scope>
    <source>
        <strain evidence="1">JCM 4122</strain>
    </source>
</reference>
<comment type="caution">
    <text evidence="1">The sequence shown here is derived from an EMBL/GenBank/DDBJ whole genome shotgun (WGS) entry which is preliminary data.</text>
</comment>
<sequence>MTILYADVEGQQEPLDECAWIERRPCGCIVSAVVAVVEDNWTLATPEQAAEHWHRTKRERDQAARAGLTAELITMRHYRKNIGAKWECEQHTKTGYVLDTPENR</sequence>
<evidence type="ECO:0000313" key="1">
    <source>
        <dbReference type="EMBL" id="GHG15325.1"/>
    </source>
</evidence>
<organism evidence="1 2">
    <name type="scientific">Streptomyces filamentosus</name>
    <name type="common">Streptomyces roseosporus</name>
    <dbReference type="NCBI Taxonomy" id="67294"/>
    <lineage>
        <taxon>Bacteria</taxon>
        <taxon>Bacillati</taxon>
        <taxon>Actinomycetota</taxon>
        <taxon>Actinomycetes</taxon>
        <taxon>Kitasatosporales</taxon>
        <taxon>Streptomycetaceae</taxon>
        <taxon>Streptomyces</taxon>
    </lineage>
</organism>
<evidence type="ECO:0000313" key="2">
    <source>
        <dbReference type="Proteomes" id="UP000632849"/>
    </source>
</evidence>
<reference evidence="1" key="2">
    <citation type="submission" date="2020-09" db="EMBL/GenBank/DDBJ databases">
        <authorList>
            <person name="Sun Q."/>
            <person name="Ohkuma M."/>
        </authorList>
    </citation>
    <scope>NUCLEOTIDE SEQUENCE</scope>
    <source>
        <strain evidence="1">JCM 4122</strain>
    </source>
</reference>
<gene>
    <name evidence="1" type="ORF">GCM10017667_56080</name>
</gene>
<dbReference type="Proteomes" id="UP000632849">
    <property type="component" value="Unassembled WGS sequence"/>
</dbReference>
<dbReference type="RefSeq" id="WP_190043594.1">
    <property type="nucleotide sequence ID" value="NZ_BNBE01000003.1"/>
</dbReference>
<dbReference type="EMBL" id="BNBE01000003">
    <property type="protein sequence ID" value="GHG15325.1"/>
    <property type="molecule type" value="Genomic_DNA"/>
</dbReference>
<keyword evidence="2" id="KW-1185">Reference proteome</keyword>